<protein>
    <recommendedName>
        <fullName evidence="4">Extracellular membrane protein CFEM domain-containing protein</fullName>
    </recommendedName>
</protein>
<dbReference type="RefSeq" id="XP_033683286.1">
    <property type="nucleotide sequence ID" value="XM_033822181.1"/>
</dbReference>
<evidence type="ECO:0000313" key="2">
    <source>
        <dbReference type="EMBL" id="KAF2248282.1"/>
    </source>
</evidence>
<keyword evidence="1" id="KW-0732">Signal</keyword>
<evidence type="ECO:0000313" key="3">
    <source>
        <dbReference type="Proteomes" id="UP000800094"/>
    </source>
</evidence>
<dbReference type="OrthoDB" id="3563695at2759"/>
<proteinExistence type="predicted"/>
<feature type="signal peptide" evidence="1">
    <location>
        <begin position="1"/>
        <end position="18"/>
    </location>
</feature>
<sequence length="107" mass="11437">MHLFAVSFFSFLISSALATPAPTPAPELSLALEKRDCAADNCLRAMRNRISTAVPFCSTYTTDAAVTIPTWATAQCASNPTRVTSACGCLAVSYIFRHLFTRSGDLG</sequence>
<name>A0A6A6IEF5_9PLEO</name>
<evidence type="ECO:0008006" key="4">
    <source>
        <dbReference type="Google" id="ProtNLM"/>
    </source>
</evidence>
<accession>A0A6A6IEF5</accession>
<dbReference type="AlphaFoldDB" id="A0A6A6IEF5"/>
<reference evidence="2" key="1">
    <citation type="journal article" date="2020" name="Stud. Mycol.">
        <title>101 Dothideomycetes genomes: a test case for predicting lifestyles and emergence of pathogens.</title>
        <authorList>
            <person name="Haridas S."/>
            <person name="Albert R."/>
            <person name="Binder M."/>
            <person name="Bloem J."/>
            <person name="Labutti K."/>
            <person name="Salamov A."/>
            <person name="Andreopoulos B."/>
            <person name="Baker S."/>
            <person name="Barry K."/>
            <person name="Bills G."/>
            <person name="Bluhm B."/>
            <person name="Cannon C."/>
            <person name="Castanera R."/>
            <person name="Culley D."/>
            <person name="Daum C."/>
            <person name="Ezra D."/>
            <person name="Gonzalez J."/>
            <person name="Henrissat B."/>
            <person name="Kuo A."/>
            <person name="Liang C."/>
            <person name="Lipzen A."/>
            <person name="Lutzoni F."/>
            <person name="Magnuson J."/>
            <person name="Mondo S."/>
            <person name="Nolan M."/>
            <person name="Ohm R."/>
            <person name="Pangilinan J."/>
            <person name="Park H.-J."/>
            <person name="Ramirez L."/>
            <person name="Alfaro M."/>
            <person name="Sun H."/>
            <person name="Tritt A."/>
            <person name="Yoshinaga Y."/>
            <person name="Zwiers L.-H."/>
            <person name="Turgeon B."/>
            <person name="Goodwin S."/>
            <person name="Spatafora J."/>
            <person name="Crous P."/>
            <person name="Grigoriev I."/>
        </authorList>
    </citation>
    <scope>NUCLEOTIDE SEQUENCE</scope>
    <source>
        <strain evidence="2">CBS 122368</strain>
    </source>
</reference>
<keyword evidence="3" id="KW-1185">Reference proteome</keyword>
<evidence type="ECO:0000256" key="1">
    <source>
        <dbReference type="SAM" id="SignalP"/>
    </source>
</evidence>
<feature type="chain" id="PRO_5025424921" description="Extracellular membrane protein CFEM domain-containing protein" evidence="1">
    <location>
        <begin position="19"/>
        <end position="107"/>
    </location>
</feature>
<organism evidence="2 3">
    <name type="scientific">Trematosphaeria pertusa</name>
    <dbReference type="NCBI Taxonomy" id="390896"/>
    <lineage>
        <taxon>Eukaryota</taxon>
        <taxon>Fungi</taxon>
        <taxon>Dikarya</taxon>
        <taxon>Ascomycota</taxon>
        <taxon>Pezizomycotina</taxon>
        <taxon>Dothideomycetes</taxon>
        <taxon>Pleosporomycetidae</taxon>
        <taxon>Pleosporales</taxon>
        <taxon>Massarineae</taxon>
        <taxon>Trematosphaeriaceae</taxon>
        <taxon>Trematosphaeria</taxon>
    </lineage>
</organism>
<dbReference type="GeneID" id="54575511"/>
<dbReference type="Proteomes" id="UP000800094">
    <property type="component" value="Unassembled WGS sequence"/>
</dbReference>
<dbReference type="EMBL" id="ML987196">
    <property type="protein sequence ID" value="KAF2248282.1"/>
    <property type="molecule type" value="Genomic_DNA"/>
</dbReference>
<gene>
    <name evidence="2" type="ORF">BU26DRAFT_330719</name>
</gene>